<keyword evidence="2" id="KW-1185">Reference proteome</keyword>
<accession>A0AAV6MZ25</accession>
<protein>
    <submittedName>
        <fullName evidence="1">Snakin-1</fullName>
    </submittedName>
</protein>
<evidence type="ECO:0000313" key="1">
    <source>
        <dbReference type="EMBL" id="KAG6588701.1"/>
    </source>
</evidence>
<organism evidence="1 2">
    <name type="scientific">Cucurbita argyrosperma subsp. sororia</name>
    <dbReference type="NCBI Taxonomy" id="37648"/>
    <lineage>
        <taxon>Eukaryota</taxon>
        <taxon>Viridiplantae</taxon>
        <taxon>Streptophyta</taxon>
        <taxon>Embryophyta</taxon>
        <taxon>Tracheophyta</taxon>
        <taxon>Spermatophyta</taxon>
        <taxon>Magnoliopsida</taxon>
        <taxon>eudicotyledons</taxon>
        <taxon>Gunneridae</taxon>
        <taxon>Pentapetalae</taxon>
        <taxon>rosids</taxon>
        <taxon>fabids</taxon>
        <taxon>Cucurbitales</taxon>
        <taxon>Cucurbitaceae</taxon>
        <taxon>Cucurbiteae</taxon>
        <taxon>Cucurbita</taxon>
    </lineage>
</organism>
<evidence type="ECO:0000313" key="2">
    <source>
        <dbReference type="Proteomes" id="UP000685013"/>
    </source>
</evidence>
<dbReference type="AlphaFoldDB" id="A0AAV6MZ25"/>
<gene>
    <name evidence="1" type="primary">SN1</name>
    <name evidence="1" type="ORF">SDJN03_17266</name>
</gene>
<reference evidence="1 2" key="1">
    <citation type="journal article" date="2021" name="Hortic Res">
        <title>The domestication of Cucurbita argyrosperma as revealed by the genome of its wild relative.</title>
        <authorList>
            <person name="Barrera-Redondo J."/>
            <person name="Sanchez-de la Vega G."/>
            <person name="Aguirre-Liguori J.A."/>
            <person name="Castellanos-Morales G."/>
            <person name="Gutierrez-Guerrero Y.T."/>
            <person name="Aguirre-Dugua X."/>
            <person name="Aguirre-Planter E."/>
            <person name="Tenaillon M.I."/>
            <person name="Lira-Saade R."/>
            <person name="Eguiarte L.E."/>
        </authorList>
    </citation>
    <scope>NUCLEOTIDE SEQUENCE [LARGE SCALE GENOMIC DNA]</scope>
    <source>
        <strain evidence="1">JBR-2021</strain>
    </source>
</reference>
<feature type="non-terminal residue" evidence="1">
    <location>
        <position position="1"/>
    </location>
</feature>
<dbReference type="InterPro" id="IPR003854">
    <property type="entry name" value="GASA"/>
</dbReference>
<dbReference type="EMBL" id="JAGKQH010000011">
    <property type="protein sequence ID" value="KAG6588701.1"/>
    <property type="molecule type" value="Genomic_DNA"/>
</dbReference>
<dbReference type="Proteomes" id="UP000685013">
    <property type="component" value="Chromosome 11"/>
</dbReference>
<comment type="caution">
    <text evidence="1">The sequence shown here is derived from an EMBL/GenBank/DDBJ whole genome shotgun (WGS) entry which is preliminary data.</text>
</comment>
<sequence length="67" mass="7533">METAMAGADVCTRPCRKRCSHAKLKRKCMKFCRICCGKCKCVPGAYGKRHCPCYSHVHTLRGRAKCP</sequence>
<name>A0AAV6MZ25_9ROSI</name>
<proteinExistence type="predicted"/>
<dbReference type="Pfam" id="PF02704">
    <property type="entry name" value="GASA"/>
    <property type="match status" value="1"/>
</dbReference>